<feature type="non-terminal residue" evidence="1">
    <location>
        <position position="87"/>
    </location>
</feature>
<gene>
    <name evidence="1" type="ORF">HHI36_002475</name>
</gene>
<organism evidence="1 2">
    <name type="scientific">Cryptolaemus montrouzieri</name>
    <dbReference type="NCBI Taxonomy" id="559131"/>
    <lineage>
        <taxon>Eukaryota</taxon>
        <taxon>Metazoa</taxon>
        <taxon>Ecdysozoa</taxon>
        <taxon>Arthropoda</taxon>
        <taxon>Hexapoda</taxon>
        <taxon>Insecta</taxon>
        <taxon>Pterygota</taxon>
        <taxon>Neoptera</taxon>
        <taxon>Endopterygota</taxon>
        <taxon>Coleoptera</taxon>
        <taxon>Polyphaga</taxon>
        <taxon>Cucujiformia</taxon>
        <taxon>Coccinelloidea</taxon>
        <taxon>Coccinellidae</taxon>
        <taxon>Scymninae</taxon>
        <taxon>Scymnini</taxon>
        <taxon>Cryptolaemus</taxon>
    </lineage>
</organism>
<name>A0ABD2PBA1_9CUCU</name>
<dbReference type="Proteomes" id="UP001516400">
    <property type="component" value="Unassembled WGS sequence"/>
</dbReference>
<dbReference type="AlphaFoldDB" id="A0ABD2PBA1"/>
<dbReference type="EMBL" id="JABFTP020000185">
    <property type="protein sequence ID" value="KAL3288023.1"/>
    <property type="molecule type" value="Genomic_DNA"/>
</dbReference>
<accession>A0ABD2PBA1</accession>
<reference evidence="1 2" key="1">
    <citation type="journal article" date="2021" name="BMC Biol.">
        <title>Horizontally acquired antibacterial genes associated with adaptive radiation of ladybird beetles.</title>
        <authorList>
            <person name="Li H.S."/>
            <person name="Tang X.F."/>
            <person name="Huang Y.H."/>
            <person name="Xu Z.Y."/>
            <person name="Chen M.L."/>
            <person name="Du X.Y."/>
            <person name="Qiu B.Y."/>
            <person name="Chen P.T."/>
            <person name="Zhang W."/>
            <person name="Slipinski A."/>
            <person name="Escalona H.E."/>
            <person name="Waterhouse R.M."/>
            <person name="Zwick A."/>
            <person name="Pang H."/>
        </authorList>
    </citation>
    <scope>NUCLEOTIDE SEQUENCE [LARGE SCALE GENOMIC DNA]</scope>
    <source>
        <strain evidence="1">SYSU2018</strain>
    </source>
</reference>
<evidence type="ECO:0000313" key="2">
    <source>
        <dbReference type="Proteomes" id="UP001516400"/>
    </source>
</evidence>
<keyword evidence="2" id="KW-1185">Reference proteome</keyword>
<proteinExistence type="predicted"/>
<evidence type="ECO:0000313" key="1">
    <source>
        <dbReference type="EMBL" id="KAL3288023.1"/>
    </source>
</evidence>
<protein>
    <submittedName>
        <fullName evidence="1">Uncharacterized protein</fullName>
    </submittedName>
</protein>
<sequence>MNNIEVARSSLQFASEDDNHPAVKAYIQPNLIKRTESKTRYFYKSINADYELINNELTRIDRNTLLSSENVDKCTEIFYSFLDNIIA</sequence>
<comment type="caution">
    <text evidence="1">The sequence shown here is derived from an EMBL/GenBank/DDBJ whole genome shotgun (WGS) entry which is preliminary data.</text>
</comment>